<evidence type="ECO:0000313" key="15">
    <source>
        <dbReference type="Proteomes" id="UP000777935"/>
    </source>
</evidence>
<organism evidence="14 15">
    <name type="scientific">Parasulfitobacter algicola</name>
    <dbReference type="NCBI Taxonomy" id="2614809"/>
    <lineage>
        <taxon>Bacteria</taxon>
        <taxon>Pseudomonadati</taxon>
        <taxon>Pseudomonadota</taxon>
        <taxon>Alphaproteobacteria</taxon>
        <taxon>Rhodobacterales</taxon>
        <taxon>Roseobacteraceae</taxon>
        <taxon>Parasulfitobacter</taxon>
    </lineage>
</organism>
<keyword evidence="10" id="KW-0921">Nickel transport</keyword>
<keyword evidence="4 13" id="KW-0813">Transport</keyword>
<proteinExistence type="inferred from homology"/>
<evidence type="ECO:0000256" key="13">
    <source>
        <dbReference type="RuleBase" id="RU362101"/>
    </source>
</evidence>
<evidence type="ECO:0000256" key="4">
    <source>
        <dbReference type="ARBA" id="ARBA00022448"/>
    </source>
</evidence>
<name>A0ABX2IN50_9RHOB</name>
<sequence>MRLFLSVGFVLAAGALFLFWSSGAFDQVAVWAASQQRDVQNTMAGVLRQLRAGEPGALAGLMALCFAYGFFHAVGPGHGKIAIGGYGAARKVSAIRLSVLAVLSSLAQAATAVLLVYTGVLLLGWGRAQMENIAETIMAPVSYAAIGAIGLWLLWRGLRGLLQKPASSEVCGTCGHAHGPSVDQAEQVRSVRDAILLIGAIALRPCTGALFLLILTWRMGIEFAGIAGTFAMGLGTASVTVAVAVASVTLRNGTLFSIGQTSMVRRAVPVIELIVGSTVAVLSLIMFLRAVG</sequence>
<feature type="transmembrane region" description="Helical" evidence="13">
    <location>
        <begin position="137"/>
        <end position="155"/>
    </location>
</feature>
<evidence type="ECO:0000256" key="9">
    <source>
        <dbReference type="ARBA" id="ARBA00023065"/>
    </source>
</evidence>
<dbReference type="PANTHER" id="PTHR40659:SF1">
    <property type="entry name" value="NICKEL_COBALT EFFLUX SYSTEM RCNA"/>
    <property type="match status" value="1"/>
</dbReference>
<keyword evidence="6" id="KW-0533">Nickel</keyword>
<evidence type="ECO:0000256" key="11">
    <source>
        <dbReference type="ARBA" id="ARBA00023136"/>
    </source>
</evidence>
<evidence type="ECO:0000256" key="5">
    <source>
        <dbReference type="ARBA" id="ARBA00022475"/>
    </source>
</evidence>
<evidence type="ECO:0000256" key="1">
    <source>
        <dbReference type="ARBA" id="ARBA00002510"/>
    </source>
</evidence>
<evidence type="ECO:0000256" key="2">
    <source>
        <dbReference type="ARBA" id="ARBA00004651"/>
    </source>
</evidence>
<protein>
    <recommendedName>
        <fullName evidence="13">Nickel/cobalt efflux system</fullName>
    </recommendedName>
</protein>
<evidence type="ECO:0000256" key="10">
    <source>
        <dbReference type="ARBA" id="ARBA00023112"/>
    </source>
</evidence>
<accession>A0ABX2IN50</accession>
<comment type="caution">
    <text evidence="14">The sequence shown here is derived from an EMBL/GenBank/DDBJ whole genome shotgun (WGS) entry which is preliminary data.</text>
</comment>
<gene>
    <name evidence="14" type="ORF">HRQ87_05825</name>
</gene>
<feature type="transmembrane region" description="Helical" evidence="13">
    <location>
        <begin position="95"/>
        <end position="117"/>
    </location>
</feature>
<feature type="transmembrane region" description="Helical" evidence="13">
    <location>
        <begin position="270"/>
        <end position="291"/>
    </location>
</feature>
<reference evidence="14 15" key="1">
    <citation type="submission" date="2020-06" db="EMBL/GenBank/DDBJ databases">
        <title>Sulfitobacter algicola sp. nov., isolated from green algae.</title>
        <authorList>
            <person name="Wang C."/>
        </authorList>
    </citation>
    <scope>NUCLEOTIDE SEQUENCE [LARGE SCALE GENOMIC DNA]</scope>
    <source>
        <strain evidence="14 15">1151</strain>
    </source>
</reference>
<evidence type="ECO:0000256" key="12">
    <source>
        <dbReference type="ARBA" id="ARBA00023285"/>
    </source>
</evidence>
<dbReference type="PANTHER" id="PTHR40659">
    <property type="entry name" value="NICKEL/COBALT EFFLUX SYSTEM RCNA"/>
    <property type="match status" value="1"/>
</dbReference>
<evidence type="ECO:0000313" key="14">
    <source>
        <dbReference type="EMBL" id="NSX54314.1"/>
    </source>
</evidence>
<evidence type="ECO:0000256" key="3">
    <source>
        <dbReference type="ARBA" id="ARBA00022426"/>
    </source>
</evidence>
<comment type="function">
    <text evidence="1">Efflux system for nickel and cobalt.</text>
</comment>
<keyword evidence="8 13" id="KW-1133">Transmembrane helix</keyword>
<dbReference type="RefSeq" id="WP_174136188.1">
    <property type="nucleotide sequence ID" value="NZ_JABUFE010000002.1"/>
</dbReference>
<evidence type="ECO:0000256" key="6">
    <source>
        <dbReference type="ARBA" id="ARBA00022596"/>
    </source>
</evidence>
<dbReference type="InterPro" id="IPR011541">
    <property type="entry name" value="Ni/Co_transpt_high_affinity"/>
</dbReference>
<dbReference type="EMBL" id="JABUFE010000002">
    <property type="protein sequence ID" value="NSX54314.1"/>
    <property type="molecule type" value="Genomic_DNA"/>
</dbReference>
<keyword evidence="11 13" id="KW-0472">Membrane</keyword>
<dbReference type="InterPro" id="IPR051224">
    <property type="entry name" value="NiCoT_RcnA"/>
</dbReference>
<feature type="transmembrane region" description="Helical" evidence="13">
    <location>
        <begin position="223"/>
        <end position="250"/>
    </location>
</feature>
<keyword evidence="12" id="KW-0170">Cobalt</keyword>
<dbReference type="Proteomes" id="UP000777935">
    <property type="component" value="Unassembled WGS sequence"/>
</dbReference>
<keyword evidence="5" id="KW-1003">Cell membrane</keyword>
<dbReference type="Pfam" id="PF03824">
    <property type="entry name" value="NicO"/>
    <property type="match status" value="1"/>
</dbReference>
<keyword evidence="9" id="KW-0406">Ion transport</keyword>
<comment type="similarity">
    <text evidence="13">Belongs to the NiCoT transporter (TC 2.A.52) family.</text>
</comment>
<keyword evidence="3" id="KW-0171">Cobalt transport</keyword>
<comment type="subcellular location">
    <subcellularLocation>
        <location evidence="2 13">Cell membrane</location>
        <topology evidence="2 13">Multi-pass membrane protein</topology>
    </subcellularLocation>
</comment>
<feature type="transmembrane region" description="Helical" evidence="13">
    <location>
        <begin position="194"/>
        <end position="217"/>
    </location>
</feature>
<evidence type="ECO:0000256" key="8">
    <source>
        <dbReference type="ARBA" id="ARBA00022989"/>
    </source>
</evidence>
<feature type="transmembrane region" description="Helical" evidence="13">
    <location>
        <begin position="56"/>
        <end position="74"/>
    </location>
</feature>
<keyword evidence="15" id="KW-1185">Reference proteome</keyword>
<keyword evidence="7 13" id="KW-0812">Transmembrane</keyword>
<evidence type="ECO:0000256" key="7">
    <source>
        <dbReference type="ARBA" id="ARBA00022692"/>
    </source>
</evidence>